<evidence type="ECO:0000313" key="2">
    <source>
        <dbReference type="EMBL" id="GAF68461.1"/>
    </source>
</evidence>
<dbReference type="SMART" id="SM00471">
    <property type="entry name" value="HDc"/>
    <property type="match status" value="1"/>
</dbReference>
<name>X0RZQ9_9ZZZZ</name>
<dbReference type="PROSITE" id="PS51832">
    <property type="entry name" value="HD_GYP"/>
    <property type="match status" value="1"/>
</dbReference>
<gene>
    <name evidence="2" type="ORF">S01H1_14786</name>
</gene>
<dbReference type="InterPro" id="IPR003607">
    <property type="entry name" value="HD/PDEase_dom"/>
</dbReference>
<evidence type="ECO:0000259" key="1">
    <source>
        <dbReference type="PROSITE" id="PS51832"/>
    </source>
</evidence>
<sequence length="203" mass="23052">MNKNNSEEHKISFKDKRTLMELVHALAKTVKAKDRYTQKHSELMSRVAVELAKALRLESSEIETVRLGALLHDLGKIGIDESILLKPGKLTSKEYEMIKQHPRIGAEIIQTVHTLKDVIPLIRFHHERYDGTGYLKGLKGKEIPIGARIIGIADVYQALRSDRPYRKAYSKKEALEIIKEGAGKQFDPVMVEIFLKIAQNSLL</sequence>
<dbReference type="PANTHER" id="PTHR45228">
    <property type="entry name" value="CYCLIC DI-GMP PHOSPHODIESTERASE TM_0186-RELATED"/>
    <property type="match status" value="1"/>
</dbReference>
<feature type="domain" description="HD-GYP" evidence="1">
    <location>
        <begin position="15"/>
        <end position="203"/>
    </location>
</feature>
<dbReference type="Gene3D" id="1.10.3210.10">
    <property type="entry name" value="Hypothetical protein af1432"/>
    <property type="match status" value="1"/>
</dbReference>
<dbReference type="Pfam" id="PF13487">
    <property type="entry name" value="HD_5"/>
    <property type="match status" value="1"/>
</dbReference>
<accession>X0RZQ9</accession>
<proteinExistence type="predicted"/>
<protein>
    <recommendedName>
        <fullName evidence="1">HD-GYP domain-containing protein</fullName>
    </recommendedName>
</protein>
<dbReference type="InterPro" id="IPR006675">
    <property type="entry name" value="HDIG_dom"/>
</dbReference>
<comment type="caution">
    <text evidence="2">The sequence shown here is derived from an EMBL/GenBank/DDBJ whole genome shotgun (WGS) entry which is preliminary data.</text>
</comment>
<dbReference type="InterPro" id="IPR037522">
    <property type="entry name" value="HD_GYP_dom"/>
</dbReference>
<dbReference type="NCBIfam" id="TIGR00277">
    <property type="entry name" value="HDIG"/>
    <property type="match status" value="1"/>
</dbReference>
<dbReference type="PANTHER" id="PTHR45228:SF4">
    <property type="entry name" value="LIPOPROTEIN"/>
    <property type="match status" value="1"/>
</dbReference>
<dbReference type="AlphaFoldDB" id="X0RZQ9"/>
<dbReference type="CDD" id="cd00077">
    <property type="entry name" value="HDc"/>
    <property type="match status" value="1"/>
</dbReference>
<dbReference type="SUPFAM" id="SSF109604">
    <property type="entry name" value="HD-domain/PDEase-like"/>
    <property type="match status" value="1"/>
</dbReference>
<organism evidence="2">
    <name type="scientific">marine sediment metagenome</name>
    <dbReference type="NCBI Taxonomy" id="412755"/>
    <lineage>
        <taxon>unclassified sequences</taxon>
        <taxon>metagenomes</taxon>
        <taxon>ecological metagenomes</taxon>
    </lineage>
</organism>
<dbReference type="EMBL" id="BARS01007704">
    <property type="protein sequence ID" value="GAF68461.1"/>
    <property type="molecule type" value="Genomic_DNA"/>
</dbReference>
<dbReference type="InterPro" id="IPR052020">
    <property type="entry name" value="Cyclic_di-GMP/3'3'-cGAMP_PDE"/>
</dbReference>
<reference evidence="2" key="1">
    <citation type="journal article" date="2014" name="Front. Microbiol.">
        <title>High frequency of phylogenetically diverse reductive dehalogenase-homologous genes in deep subseafloor sedimentary metagenomes.</title>
        <authorList>
            <person name="Kawai M."/>
            <person name="Futagami T."/>
            <person name="Toyoda A."/>
            <person name="Takaki Y."/>
            <person name="Nishi S."/>
            <person name="Hori S."/>
            <person name="Arai W."/>
            <person name="Tsubouchi T."/>
            <person name="Morono Y."/>
            <person name="Uchiyama I."/>
            <person name="Ito T."/>
            <person name="Fujiyama A."/>
            <person name="Inagaki F."/>
            <person name="Takami H."/>
        </authorList>
    </citation>
    <scope>NUCLEOTIDE SEQUENCE</scope>
    <source>
        <strain evidence="2">Expedition CK06-06</strain>
    </source>
</reference>